<dbReference type="EMBL" id="CP021357">
    <property type="protein sequence ID" value="AWK76988.1"/>
    <property type="molecule type" value="Genomic_DNA"/>
</dbReference>
<evidence type="ECO:0000313" key="3">
    <source>
        <dbReference type="Proteomes" id="UP000245711"/>
    </source>
</evidence>
<organism evidence="2 3">
    <name type="scientific">Rhodococcus oxybenzonivorans</name>
    <dbReference type="NCBI Taxonomy" id="1990687"/>
    <lineage>
        <taxon>Bacteria</taxon>
        <taxon>Bacillati</taxon>
        <taxon>Actinomycetota</taxon>
        <taxon>Actinomycetes</taxon>
        <taxon>Mycobacteriales</taxon>
        <taxon>Nocardiaceae</taxon>
        <taxon>Rhodococcus</taxon>
    </lineage>
</organism>
<dbReference type="AlphaFoldDB" id="A0A2S2C846"/>
<sequence>MTNFLAPLAWHLMVLGAIAAAIGYLSSRGVIFRMKISTEFPVLFGRLGVFLIGFMTLLA</sequence>
<dbReference type="OrthoDB" id="9984993at2"/>
<keyword evidence="1" id="KW-0472">Membrane</keyword>
<evidence type="ECO:0000313" key="2">
    <source>
        <dbReference type="EMBL" id="AWK76988.1"/>
    </source>
</evidence>
<dbReference type="Proteomes" id="UP000245711">
    <property type="component" value="Plasmid pRB11"/>
</dbReference>
<geneLocation type="plasmid" evidence="3">
    <name>prb11</name>
</geneLocation>
<feature type="transmembrane region" description="Helical" evidence="1">
    <location>
        <begin position="38"/>
        <end position="58"/>
    </location>
</feature>
<keyword evidence="2" id="KW-0614">Plasmid</keyword>
<gene>
    <name evidence="2" type="ORF">CBI38_36915</name>
</gene>
<reference evidence="2 3" key="1">
    <citation type="submission" date="2017-05" db="EMBL/GenBank/DDBJ databases">
        <title>Isolation of Rhodococcus sp. S2-17 biodegrading of BP-3.</title>
        <authorList>
            <person name="Lee Y."/>
            <person name="Kim K.H."/>
            <person name="Chun B.H."/>
            <person name="Jung H.S."/>
            <person name="Jeon C.O."/>
        </authorList>
    </citation>
    <scope>NUCLEOTIDE SEQUENCE [LARGE SCALE GENOMIC DNA]</scope>
    <source>
        <strain evidence="2 3">S2-17</strain>
        <plasmid evidence="3">prb11</plasmid>
    </source>
</reference>
<keyword evidence="1" id="KW-0812">Transmembrane</keyword>
<keyword evidence="3" id="KW-1185">Reference proteome</keyword>
<proteinExistence type="predicted"/>
<dbReference type="KEGG" id="roz:CBI38_36915"/>
<evidence type="ECO:0000256" key="1">
    <source>
        <dbReference type="SAM" id="Phobius"/>
    </source>
</evidence>
<protein>
    <submittedName>
        <fullName evidence="2">Uncharacterized protein</fullName>
    </submittedName>
</protein>
<feature type="transmembrane region" description="Helical" evidence="1">
    <location>
        <begin position="6"/>
        <end position="26"/>
    </location>
</feature>
<accession>A0A2S2C846</accession>
<keyword evidence="1" id="KW-1133">Transmembrane helix</keyword>
<dbReference type="RefSeq" id="WP_109336393.1">
    <property type="nucleotide sequence ID" value="NZ_CP021357.1"/>
</dbReference>
<name>A0A2S2C846_9NOCA</name>